<accession>A0A4Y4DH41</accession>
<evidence type="ECO:0000313" key="2">
    <source>
        <dbReference type="Proteomes" id="UP000316612"/>
    </source>
</evidence>
<comment type="caution">
    <text evidence="1">The sequence shown here is derived from an EMBL/GenBank/DDBJ whole genome shotgun (WGS) entry which is preliminary data.</text>
</comment>
<name>A0A4Y4DH41_GLUUR</name>
<reference evidence="1 2" key="1">
    <citation type="submission" date="2019-06" db="EMBL/GenBank/DDBJ databases">
        <title>Whole genome shotgun sequence of Glutamicibacter uratoxydans NBRC 15515.</title>
        <authorList>
            <person name="Hosoyama A."/>
            <person name="Uohara A."/>
            <person name="Ohji S."/>
            <person name="Ichikawa N."/>
        </authorList>
    </citation>
    <scope>NUCLEOTIDE SEQUENCE [LARGE SCALE GENOMIC DNA]</scope>
    <source>
        <strain evidence="1 2">NBRC 15515</strain>
    </source>
</reference>
<dbReference type="AlphaFoldDB" id="A0A4Y4DH41"/>
<proteinExistence type="predicted"/>
<gene>
    <name evidence="1" type="ORF">AUR04nite_00710</name>
</gene>
<protein>
    <submittedName>
        <fullName evidence="1">Uncharacterized protein</fullName>
    </submittedName>
</protein>
<keyword evidence="2" id="KW-1185">Reference proteome</keyword>
<dbReference type="Proteomes" id="UP000316612">
    <property type="component" value="Unassembled WGS sequence"/>
</dbReference>
<dbReference type="RefSeq" id="WP_141360799.1">
    <property type="nucleotide sequence ID" value="NZ_BAAAJL010000007.1"/>
</dbReference>
<sequence length="77" mass="8291">MSAILANLNPSGARVDKVEAAYKACTPEEQKALAEALHSPMFTATDIARSLNSAGHELSSAQVVHFRRKLREGKVSL</sequence>
<evidence type="ECO:0000313" key="1">
    <source>
        <dbReference type="EMBL" id="GED04539.1"/>
    </source>
</evidence>
<dbReference type="EMBL" id="BJNY01000001">
    <property type="protein sequence ID" value="GED04539.1"/>
    <property type="molecule type" value="Genomic_DNA"/>
</dbReference>
<organism evidence="1 2">
    <name type="scientific">Glutamicibacter uratoxydans</name>
    <name type="common">Arthrobacter uratoxydans</name>
    <dbReference type="NCBI Taxonomy" id="43667"/>
    <lineage>
        <taxon>Bacteria</taxon>
        <taxon>Bacillati</taxon>
        <taxon>Actinomycetota</taxon>
        <taxon>Actinomycetes</taxon>
        <taxon>Micrococcales</taxon>
        <taxon>Micrococcaceae</taxon>
        <taxon>Glutamicibacter</taxon>
    </lineage>
</organism>